<dbReference type="EMBL" id="KB311601">
    <property type="protein sequence ID" value="ELT88945.1"/>
    <property type="molecule type" value="Genomic_DNA"/>
</dbReference>
<dbReference type="Proteomes" id="UP000014760">
    <property type="component" value="Unassembled WGS sequence"/>
</dbReference>
<gene>
    <name evidence="2" type="ORF">CAPTEDRAFT_213453</name>
</gene>
<protein>
    <submittedName>
        <fullName evidence="2 3">Uncharacterized protein</fullName>
    </submittedName>
</protein>
<dbReference type="EnsemblMetazoa" id="CapteT213453">
    <property type="protein sequence ID" value="CapteP213453"/>
    <property type="gene ID" value="CapteG213453"/>
</dbReference>
<feature type="coiled-coil region" evidence="1">
    <location>
        <begin position="194"/>
        <end position="221"/>
    </location>
</feature>
<evidence type="ECO:0000256" key="1">
    <source>
        <dbReference type="SAM" id="Coils"/>
    </source>
</evidence>
<evidence type="ECO:0000313" key="3">
    <source>
        <dbReference type="EnsemblMetazoa" id="CapteP213453"/>
    </source>
</evidence>
<keyword evidence="4" id="KW-1185">Reference proteome</keyword>
<dbReference type="EMBL" id="AMQN01033066">
    <property type="status" value="NOT_ANNOTATED_CDS"/>
    <property type="molecule type" value="Genomic_DNA"/>
</dbReference>
<proteinExistence type="predicted"/>
<organism evidence="2">
    <name type="scientific">Capitella teleta</name>
    <name type="common">Polychaete worm</name>
    <dbReference type="NCBI Taxonomy" id="283909"/>
    <lineage>
        <taxon>Eukaryota</taxon>
        <taxon>Metazoa</taxon>
        <taxon>Spiralia</taxon>
        <taxon>Lophotrochozoa</taxon>
        <taxon>Annelida</taxon>
        <taxon>Polychaeta</taxon>
        <taxon>Sedentaria</taxon>
        <taxon>Scolecida</taxon>
        <taxon>Capitellidae</taxon>
        <taxon>Capitella</taxon>
    </lineage>
</organism>
<dbReference type="AlphaFoldDB" id="R7T694"/>
<keyword evidence="1" id="KW-0175">Coiled coil</keyword>
<name>R7T694_CAPTE</name>
<evidence type="ECO:0000313" key="4">
    <source>
        <dbReference type="Proteomes" id="UP000014760"/>
    </source>
</evidence>
<feature type="non-terminal residue" evidence="2">
    <location>
        <position position="288"/>
    </location>
</feature>
<reference evidence="3" key="3">
    <citation type="submission" date="2015-06" db="UniProtKB">
        <authorList>
            <consortium name="EnsemblMetazoa"/>
        </authorList>
    </citation>
    <scope>IDENTIFICATION</scope>
</reference>
<reference evidence="2 4" key="2">
    <citation type="journal article" date="2013" name="Nature">
        <title>Insights into bilaterian evolution from three spiralian genomes.</title>
        <authorList>
            <person name="Simakov O."/>
            <person name="Marletaz F."/>
            <person name="Cho S.J."/>
            <person name="Edsinger-Gonzales E."/>
            <person name="Havlak P."/>
            <person name="Hellsten U."/>
            <person name="Kuo D.H."/>
            <person name="Larsson T."/>
            <person name="Lv J."/>
            <person name="Arendt D."/>
            <person name="Savage R."/>
            <person name="Osoegawa K."/>
            <person name="de Jong P."/>
            <person name="Grimwood J."/>
            <person name="Chapman J.A."/>
            <person name="Shapiro H."/>
            <person name="Aerts A."/>
            <person name="Otillar R.P."/>
            <person name="Terry A.Y."/>
            <person name="Boore J.L."/>
            <person name="Grigoriev I.V."/>
            <person name="Lindberg D.R."/>
            <person name="Seaver E.C."/>
            <person name="Weisblat D.A."/>
            <person name="Putnam N.H."/>
            <person name="Rokhsar D.S."/>
        </authorList>
    </citation>
    <scope>NUCLEOTIDE SEQUENCE</scope>
    <source>
        <strain evidence="2 4">I ESC-2004</strain>
    </source>
</reference>
<dbReference type="OMA" id="QERELWY"/>
<feature type="coiled-coil region" evidence="1">
    <location>
        <begin position="259"/>
        <end position="286"/>
    </location>
</feature>
<dbReference type="HOGENOM" id="CLU_968291_0_0_1"/>
<feature type="coiled-coil region" evidence="1">
    <location>
        <begin position="54"/>
        <end position="81"/>
    </location>
</feature>
<reference evidence="4" key="1">
    <citation type="submission" date="2012-12" db="EMBL/GenBank/DDBJ databases">
        <authorList>
            <person name="Hellsten U."/>
            <person name="Grimwood J."/>
            <person name="Chapman J.A."/>
            <person name="Shapiro H."/>
            <person name="Aerts A."/>
            <person name="Otillar R.P."/>
            <person name="Terry A.Y."/>
            <person name="Boore J.L."/>
            <person name="Simakov O."/>
            <person name="Marletaz F."/>
            <person name="Cho S.-J."/>
            <person name="Edsinger-Gonzales E."/>
            <person name="Havlak P."/>
            <person name="Kuo D.-H."/>
            <person name="Larsson T."/>
            <person name="Lv J."/>
            <person name="Arendt D."/>
            <person name="Savage R."/>
            <person name="Osoegawa K."/>
            <person name="de Jong P."/>
            <person name="Lindberg D.R."/>
            <person name="Seaver E.C."/>
            <person name="Weisblat D.A."/>
            <person name="Putnam N.H."/>
            <person name="Grigoriev I.V."/>
            <person name="Rokhsar D.S."/>
        </authorList>
    </citation>
    <scope>NUCLEOTIDE SEQUENCE</scope>
    <source>
        <strain evidence="4">I ESC-2004</strain>
    </source>
</reference>
<sequence>MDDDSWIEQEIASQLNSIDIIDQDNDAEVSLEDEPLSQASSLGEQGADEILGSMQEYVRLIQQQSNQLETELQECNDLLHESGLVSARTYTNNHDGLEALALEEGVDVQTLKNKVLLELEEEDARDRDDDAVNQKAVELINTSCHPAFITTEGEPLFEAIESKSDDISDKTSSKIDVTVETPTVAPEKMAVIEVTESDRLEEELRGKLREMEDKCQKRNLEKENEYGARKLVMDERQSNIETKRKERQDFISAEGERLAREKTLMEGRLKEEAAELEKEMKEAFQKYQ</sequence>
<accession>R7T694</accession>
<evidence type="ECO:0000313" key="2">
    <source>
        <dbReference type="EMBL" id="ELT88945.1"/>
    </source>
</evidence>